<comment type="caution">
    <text evidence="1">The sequence shown here is derived from an EMBL/GenBank/DDBJ whole genome shotgun (WGS) entry which is preliminary data.</text>
</comment>
<protein>
    <submittedName>
        <fullName evidence="1">Uncharacterized protein</fullName>
    </submittedName>
</protein>
<dbReference type="AlphaFoldDB" id="A0A086XS11"/>
<evidence type="ECO:0000313" key="1">
    <source>
        <dbReference type="EMBL" id="KFI24811.1"/>
    </source>
</evidence>
<reference evidence="1 2" key="1">
    <citation type="submission" date="2014-03" db="EMBL/GenBank/DDBJ databases">
        <title>Genome of Paenirhodobacter enshiensis DW2-9.</title>
        <authorList>
            <person name="Wang D."/>
            <person name="Wang G."/>
        </authorList>
    </citation>
    <scope>NUCLEOTIDE SEQUENCE [LARGE SCALE GENOMIC DNA]</scope>
    <source>
        <strain evidence="1 2">DW2-9</strain>
    </source>
</reference>
<organism evidence="1 2">
    <name type="scientific">Paenirhodobacter enshiensis</name>
    <dbReference type="NCBI Taxonomy" id="1105367"/>
    <lineage>
        <taxon>Bacteria</taxon>
        <taxon>Pseudomonadati</taxon>
        <taxon>Pseudomonadota</taxon>
        <taxon>Alphaproteobacteria</taxon>
        <taxon>Rhodobacterales</taxon>
        <taxon>Rhodobacter group</taxon>
        <taxon>Paenirhodobacter</taxon>
    </lineage>
</organism>
<accession>A0A086XS11</accession>
<dbReference type="STRING" id="1105367.CG50_07780"/>
<evidence type="ECO:0000313" key="2">
    <source>
        <dbReference type="Proteomes" id="UP000028824"/>
    </source>
</evidence>
<dbReference type="Proteomes" id="UP000028824">
    <property type="component" value="Unassembled WGS sequence"/>
</dbReference>
<dbReference type="RefSeq" id="WP_036639281.1">
    <property type="nucleotide sequence ID" value="NZ_JFZB01000034.1"/>
</dbReference>
<sequence length="195" mass="21295">MSAGIGHNRGPALGRNGWAVHCWTRARAELFPTLPLEVVRARVRRAKEIGLDYRTYAGIRATIGHDLVAFLYSSNTLRMLRDGEAEAGRVAKLAAAQGMSHHLALAPRLDADRARAMLSAQGLPPERIAEMPLLGMSPSRQRALLDALRVRTDLTRVPADRILIIAETELEHEWAATGRMAGTLAAERFFAQAAG</sequence>
<name>A0A086XS11_9RHOB</name>
<dbReference type="eggNOG" id="ENOG5032SX9">
    <property type="taxonomic scope" value="Bacteria"/>
</dbReference>
<dbReference type="OrthoDB" id="7644647at2"/>
<gene>
    <name evidence="1" type="ORF">CG50_07780</name>
</gene>
<keyword evidence="2" id="KW-1185">Reference proteome</keyword>
<proteinExistence type="predicted"/>
<dbReference type="EMBL" id="JFZB01000034">
    <property type="protein sequence ID" value="KFI24811.1"/>
    <property type="molecule type" value="Genomic_DNA"/>
</dbReference>